<dbReference type="SUPFAM" id="SSF53807">
    <property type="entry name" value="Helical backbone' metal receptor"/>
    <property type="match status" value="1"/>
</dbReference>
<evidence type="ECO:0000259" key="1">
    <source>
        <dbReference type="Pfam" id="PF00148"/>
    </source>
</evidence>
<dbReference type="PANTHER" id="PTHR42956">
    <property type="entry name" value="NITROGENASE IRON-MOLYBDENUM COFACTOR BIOSYNTHESIS PROTEIN NIFE"/>
    <property type="match status" value="1"/>
</dbReference>
<feature type="domain" description="Nitrogenase/oxidoreductase component 1" evidence="1">
    <location>
        <begin position="28"/>
        <end position="243"/>
    </location>
</feature>
<reference evidence="2 3" key="1">
    <citation type="submission" date="2013-08" db="EMBL/GenBank/DDBJ databases">
        <authorList>
            <person name="Durkin A.S."/>
            <person name="Haft D.R."/>
            <person name="McCorrison J."/>
            <person name="Torralba M."/>
            <person name="Gillis M."/>
            <person name="Haft D.H."/>
            <person name="Methe B."/>
            <person name="Sutton G."/>
            <person name="Nelson K.E."/>
        </authorList>
    </citation>
    <scope>NUCLEOTIDE SEQUENCE [LARGE SCALE GENOMIC DNA]</scope>
    <source>
        <strain evidence="2 3">F0195</strain>
    </source>
</reference>
<name>U2SZU1_9ACTN</name>
<dbReference type="PATRIC" id="fig|1125712.3.peg.2237"/>
<dbReference type="RefSeq" id="WP_021727087.1">
    <property type="nucleotide sequence ID" value="NZ_AWEZ01000067.1"/>
</dbReference>
<dbReference type="GO" id="GO:0016491">
    <property type="term" value="F:oxidoreductase activity"/>
    <property type="evidence" value="ECO:0007669"/>
    <property type="project" value="InterPro"/>
</dbReference>
<dbReference type="STRING" id="1125712.HMPREF1316_1241"/>
<proteinExistence type="predicted"/>
<dbReference type="OrthoDB" id="3199475at2"/>
<evidence type="ECO:0000313" key="3">
    <source>
        <dbReference type="Proteomes" id="UP000016638"/>
    </source>
</evidence>
<dbReference type="eggNOG" id="COG2710">
    <property type="taxonomic scope" value="Bacteria"/>
</dbReference>
<accession>U2SZU1</accession>
<dbReference type="Pfam" id="PF00148">
    <property type="entry name" value="Oxidored_nitro"/>
    <property type="match status" value="1"/>
</dbReference>
<dbReference type="InterPro" id="IPR000510">
    <property type="entry name" value="Nase/OxRdtase_comp1"/>
</dbReference>
<dbReference type="InterPro" id="IPR049939">
    <property type="entry name" value="NifE-like"/>
</dbReference>
<dbReference type="Proteomes" id="UP000016638">
    <property type="component" value="Unassembled WGS sequence"/>
</dbReference>
<evidence type="ECO:0000313" key="2">
    <source>
        <dbReference type="EMBL" id="ERL06314.1"/>
    </source>
</evidence>
<comment type="caution">
    <text evidence="2">The sequence shown here is derived from an EMBL/GenBank/DDBJ whole genome shotgun (WGS) entry which is preliminary data.</text>
</comment>
<protein>
    <submittedName>
        <fullName evidence="2">Oxidoreductase, nitrogenase component 1 domain protein</fullName>
    </submittedName>
</protein>
<organism evidence="2 3">
    <name type="scientific">Olsenella profusa F0195</name>
    <dbReference type="NCBI Taxonomy" id="1125712"/>
    <lineage>
        <taxon>Bacteria</taxon>
        <taxon>Bacillati</taxon>
        <taxon>Actinomycetota</taxon>
        <taxon>Coriobacteriia</taxon>
        <taxon>Coriobacteriales</taxon>
        <taxon>Atopobiaceae</taxon>
        <taxon>Olsenella</taxon>
    </lineage>
</organism>
<dbReference type="EMBL" id="AWEZ01000067">
    <property type="protein sequence ID" value="ERL06314.1"/>
    <property type="molecule type" value="Genomic_DNA"/>
</dbReference>
<keyword evidence="3" id="KW-1185">Reference proteome</keyword>
<sequence>MRQAYQALPVYTGDISGVCSALFELGGMVVIHDPSGCNSTYNTHDEIRWYDQDSLIFISGLTECDAALGNDERLVRDVVEAADQTHPRFIVLVSSPIPFQIGTDLAAVARLVEARSGVPTRCVPTNGMHDYVRGAGLALQLVAGQVMAPLGADADVRPSVNVLGMTPLDFAAEGTRESLVGWLEGAGFRLQSCWAMGDTLDTILAAARADANLVVSATGMRAARVLERRLGIPYVVGFPVGTFAGRLERALRDALRDGRSRLAYQDVRRATVGERRVEDCVPLIGEPVSMGSIAAGLELVRVPTRLVTPLEDTHDLLEPSLWDVCAPGEERLRQALAQATLMVGDPFLSAVCPQGARFCDLPHLALSGRQWLHEIPDVARLDPLELLGGSRLVGSATLVDLEMASRRGRSHGHERHALG</sequence>
<gene>
    <name evidence="2" type="ORF">HMPREF1316_1241</name>
</gene>
<dbReference type="PANTHER" id="PTHR42956:SF1">
    <property type="entry name" value="NITROGENASE IRON-MOLYBDENUM COFACTOR BIOSYNTHESIS PROTEIN NIFE"/>
    <property type="match status" value="1"/>
</dbReference>
<dbReference type="Gene3D" id="3.40.50.1980">
    <property type="entry name" value="Nitrogenase molybdenum iron protein domain"/>
    <property type="match status" value="2"/>
</dbReference>
<dbReference type="AlphaFoldDB" id="U2SZU1"/>